<reference evidence="6 7" key="1">
    <citation type="submission" date="2024-05" db="EMBL/GenBank/DDBJ databases">
        <authorList>
            <person name="Liu Q."/>
            <person name="Xin Y.-H."/>
        </authorList>
    </citation>
    <scope>NUCLEOTIDE SEQUENCE [LARGE SCALE GENOMIC DNA]</scope>
    <source>
        <strain evidence="6 7">CGMCC 1.10181</strain>
    </source>
</reference>
<evidence type="ECO:0000313" key="7">
    <source>
        <dbReference type="Proteomes" id="UP001419910"/>
    </source>
</evidence>
<dbReference type="InterPro" id="IPR025863">
    <property type="entry name" value="Choline_sulf_C_dom"/>
</dbReference>
<dbReference type="EMBL" id="JBDIME010000046">
    <property type="protein sequence ID" value="MEN2793385.1"/>
    <property type="molecule type" value="Genomic_DNA"/>
</dbReference>
<dbReference type="RefSeq" id="WP_343892758.1">
    <property type="nucleotide sequence ID" value="NZ_BAAAEH010000063.1"/>
</dbReference>
<evidence type="ECO:0000256" key="1">
    <source>
        <dbReference type="ARBA" id="ARBA00008779"/>
    </source>
</evidence>
<dbReference type="InterPro" id="IPR024607">
    <property type="entry name" value="Sulfatase_CS"/>
</dbReference>
<accession>A0ABU9YC47</accession>
<evidence type="ECO:0000259" key="4">
    <source>
        <dbReference type="Pfam" id="PF00884"/>
    </source>
</evidence>
<protein>
    <submittedName>
        <fullName evidence="6">Choline-sulfatase</fullName>
        <ecNumber evidence="6">3.1.6.6</ecNumber>
    </submittedName>
</protein>
<dbReference type="Proteomes" id="UP001419910">
    <property type="component" value="Unassembled WGS sequence"/>
</dbReference>
<keyword evidence="2" id="KW-0479">Metal-binding</keyword>
<sequence length="508" mass="56335">MAKAAPNILILMADQMAPSALPVYGHGRVKAPNIERLANTGIVFESAYCNSPLCAPSRFSFMAGQLPSRIGAYDNACEFPADRPTIAHHLRYQGYRTILAGKMHFVGPDQLHGFEERLTTDIYPADFGWTPDWTRFDERPSWYHSMDSVLSAGPCVRTNQLDYDEEVTFVTRRKLFEIARGKDERPFFMVMSLTHPHDPFAIPKQYWDLYDDDDIAAPRVMIPAEAQDPHSLRLRHVTGLDLDAVSEDQIRAARRAYFGAISFVDDQIGTVLDALGETGLAEDTIVLLIGDHGEMLGERGLWYKMNFFEGGARIPMIVSAPGRFAPARVAASVSLVDLLPTLVELAGGGIPADLAGPLDGESLVPHLTGEAGRDEVIGEYLGEGAIAPIVMIRRGPWKFVHSPVDPDQLYDLSNDPDELVNLATAPEHSERLEAFHGEVDARWNLDALHAEVLASQKRRRLVAAATAKGIRAAWDFQPRRDASQEYVRGHMDLEDLEAAARFPRVRGE</sequence>
<evidence type="ECO:0000313" key="6">
    <source>
        <dbReference type="EMBL" id="MEN2793385.1"/>
    </source>
</evidence>
<keyword evidence="7" id="KW-1185">Reference proteome</keyword>
<dbReference type="CDD" id="cd16032">
    <property type="entry name" value="choline-sulfatase"/>
    <property type="match status" value="1"/>
</dbReference>
<evidence type="ECO:0000256" key="2">
    <source>
        <dbReference type="ARBA" id="ARBA00022723"/>
    </source>
</evidence>
<dbReference type="GO" id="GO:0047753">
    <property type="term" value="F:choline-sulfatase activity"/>
    <property type="evidence" value="ECO:0007669"/>
    <property type="project" value="UniProtKB-EC"/>
</dbReference>
<feature type="domain" description="Choline sulfatase enzyme C-terminal" evidence="5">
    <location>
        <begin position="451"/>
        <end position="502"/>
    </location>
</feature>
<comment type="similarity">
    <text evidence="1">Belongs to the sulfatase family.</text>
</comment>
<dbReference type="PROSITE" id="PS00523">
    <property type="entry name" value="SULFATASE_1"/>
    <property type="match status" value="1"/>
</dbReference>
<dbReference type="Pfam" id="PF12411">
    <property type="entry name" value="Choline_sulf_C"/>
    <property type="match status" value="1"/>
</dbReference>
<dbReference type="NCBIfam" id="TIGR03417">
    <property type="entry name" value="chol_sulfatase"/>
    <property type="match status" value="1"/>
</dbReference>
<dbReference type="PANTHER" id="PTHR45953:SF1">
    <property type="entry name" value="IDURONATE 2-SULFATASE"/>
    <property type="match status" value="1"/>
</dbReference>
<dbReference type="InterPro" id="IPR017850">
    <property type="entry name" value="Alkaline_phosphatase_core_sf"/>
</dbReference>
<dbReference type="InterPro" id="IPR017785">
    <property type="entry name" value="Choline-sulfatase"/>
</dbReference>
<keyword evidence="3 6" id="KW-0378">Hydrolase</keyword>
<proteinExistence type="inferred from homology"/>
<gene>
    <name evidence="6" type="primary">betC</name>
    <name evidence="6" type="ORF">ABC974_27445</name>
</gene>
<feature type="domain" description="Sulfatase N-terminal" evidence="4">
    <location>
        <begin position="6"/>
        <end position="347"/>
    </location>
</feature>
<evidence type="ECO:0000256" key="3">
    <source>
        <dbReference type="ARBA" id="ARBA00022801"/>
    </source>
</evidence>
<evidence type="ECO:0000259" key="5">
    <source>
        <dbReference type="Pfam" id="PF12411"/>
    </source>
</evidence>
<dbReference type="EC" id="3.1.6.6" evidence="6"/>
<dbReference type="SUPFAM" id="SSF53649">
    <property type="entry name" value="Alkaline phosphatase-like"/>
    <property type="match status" value="1"/>
</dbReference>
<name>A0ABU9YC47_9SPHN</name>
<comment type="caution">
    <text evidence="6">The sequence shown here is derived from an EMBL/GenBank/DDBJ whole genome shotgun (WGS) entry which is preliminary data.</text>
</comment>
<organism evidence="6 7">
    <name type="scientific">Sphingomonas oligophenolica</name>
    <dbReference type="NCBI Taxonomy" id="301154"/>
    <lineage>
        <taxon>Bacteria</taxon>
        <taxon>Pseudomonadati</taxon>
        <taxon>Pseudomonadota</taxon>
        <taxon>Alphaproteobacteria</taxon>
        <taxon>Sphingomonadales</taxon>
        <taxon>Sphingomonadaceae</taxon>
        <taxon>Sphingomonas</taxon>
    </lineage>
</organism>
<dbReference type="PROSITE" id="PS00149">
    <property type="entry name" value="SULFATASE_2"/>
    <property type="match status" value="1"/>
</dbReference>
<dbReference type="InterPro" id="IPR000917">
    <property type="entry name" value="Sulfatase_N"/>
</dbReference>
<dbReference type="PANTHER" id="PTHR45953">
    <property type="entry name" value="IDURONATE 2-SULFATASE"/>
    <property type="match status" value="1"/>
</dbReference>
<dbReference type="Pfam" id="PF00884">
    <property type="entry name" value="Sulfatase"/>
    <property type="match status" value="1"/>
</dbReference>
<dbReference type="Gene3D" id="3.40.720.10">
    <property type="entry name" value="Alkaline Phosphatase, subunit A"/>
    <property type="match status" value="1"/>
</dbReference>